<gene>
    <name evidence="2" type="ORF">NQ491_09820</name>
</gene>
<dbReference type="InterPro" id="IPR043129">
    <property type="entry name" value="ATPase_NBD"/>
</dbReference>
<proteinExistence type="inferred from homology"/>
<name>A0ABY5UZX8_9BACT</name>
<reference evidence="2" key="1">
    <citation type="journal article" date="2022" name="Cell">
        <title>Design, construction, and in vivo augmentation of a complex gut microbiome.</title>
        <authorList>
            <person name="Cheng A.G."/>
            <person name="Ho P.Y."/>
            <person name="Aranda-Diaz A."/>
            <person name="Jain S."/>
            <person name="Yu F.B."/>
            <person name="Meng X."/>
            <person name="Wang M."/>
            <person name="Iakiviak M."/>
            <person name="Nagashima K."/>
            <person name="Zhao A."/>
            <person name="Murugkar P."/>
            <person name="Patil A."/>
            <person name="Atabakhsh K."/>
            <person name="Weakley A."/>
            <person name="Yan J."/>
            <person name="Brumbaugh A.R."/>
            <person name="Higginbottom S."/>
            <person name="Dimas A."/>
            <person name="Shiver A.L."/>
            <person name="Deutschbauer A."/>
            <person name="Neff N."/>
            <person name="Sonnenburg J.L."/>
            <person name="Huang K.C."/>
            <person name="Fischbach M.A."/>
        </authorList>
    </citation>
    <scope>NUCLEOTIDE SEQUENCE</scope>
    <source>
        <strain evidence="2">AP11</strain>
    </source>
</reference>
<evidence type="ECO:0000313" key="3">
    <source>
        <dbReference type="Proteomes" id="UP001059295"/>
    </source>
</evidence>
<dbReference type="PROSITE" id="PS01125">
    <property type="entry name" value="ROK"/>
    <property type="match status" value="1"/>
</dbReference>
<sequence length="323" mass="34538">MKKVAVGVDIGGTNSVYGLVDDQGHILSEGVFPTRNYPDSDLYIEELYIGIQNLLKAAGDEVELVGVGIGAPNGNYYRGTIENAPNLPWKGPISVVEKMKRFFPTLPVILTNDANAAAVGEMIYGGAKGMKDFLVVTLGTGLGSGFVANGQLIYGYTGFAGELGHVTVSHTGRVCGCGRKGCLETYVSATGIKRTIFKLMADSMEESEFRHITFNDLTAEMITKAALNGDPLAIEAYEYTGMLLGHALADAVTITSPEAIFLFGGLAKAGKYIFEPTKKYMEMHMMPVFRNKVKLLPSGIDGKNAAVLGASALVWQSLTGKQM</sequence>
<dbReference type="InterPro" id="IPR049874">
    <property type="entry name" value="ROK_cs"/>
</dbReference>
<dbReference type="PANTHER" id="PTHR18964">
    <property type="entry name" value="ROK (REPRESSOR, ORF, KINASE) FAMILY"/>
    <property type="match status" value="1"/>
</dbReference>
<evidence type="ECO:0000313" key="2">
    <source>
        <dbReference type="EMBL" id="UWN56939.1"/>
    </source>
</evidence>
<dbReference type="Proteomes" id="UP001059295">
    <property type="component" value="Chromosome"/>
</dbReference>
<dbReference type="GeneID" id="82892032"/>
<dbReference type="EMBL" id="CP102294">
    <property type="protein sequence ID" value="UWN56939.1"/>
    <property type="molecule type" value="Genomic_DNA"/>
</dbReference>
<evidence type="ECO:0000256" key="1">
    <source>
        <dbReference type="ARBA" id="ARBA00006479"/>
    </source>
</evidence>
<organism evidence="2 3">
    <name type="scientific">Alistipes ihumii AP11</name>
    <dbReference type="NCBI Taxonomy" id="1211813"/>
    <lineage>
        <taxon>Bacteria</taxon>
        <taxon>Pseudomonadati</taxon>
        <taxon>Bacteroidota</taxon>
        <taxon>Bacteroidia</taxon>
        <taxon>Bacteroidales</taxon>
        <taxon>Rikenellaceae</taxon>
        <taxon>Alistipes</taxon>
    </lineage>
</organism>
<comment type="similarity">
    <text evidence="1">Belongs to the ROK (NagC/XylR) family.</text>
</comment>
<accession>A0ABY5UZX8</accession>
<dbReference type="SUPFAM" id="SSF53067">
    <property type="entry name" value="Actin-like ATPase domain"/>
    <property type="match status" value="1"/>
</dbReference>
<dbReference type="Pfam" id="PF00480">
    <property type="entry name" value="ROK"/>
    <property type="match status" value="1"/>
</dbReference>
<dbReference type="PANTHER" id="PTHR18964:SF149">
    <property type="entry name" value="BIFUNCTIONAL UDP-N-ACETYLGLUCOSAMINE 2-EPIMERASE_N-ACETYLMANNOSAMINE KINASE"/>
    <property type="match status" value="1"/>
</dbReference>
<protein>
    <submittedName>
        <fullName evidence="2">ROK family protein</fullName>
    </submittedName>
</protein>
<dbReference type="Gene3D" id="3.30.420.40">
    <property type="match status" value="2"/>
</dbReference>
<dbReference type="RefSeq" id="WP_019245738.1">
    <property type="nucleotide sequence ID" value="NZ_CAPH01000009.1"/>
</dbReference>
<keyword evidence="3" id="KW-1185">Reference proteome</keyword>
<dbReference type="InterPro" id="IPR000600">
    <property type="entry name" value="ROK"/>
</dbReference>